<accession>A0A6C0DCY7</accession>
<reference evidence="2" key="1">
    <citation type="journal article" date="2020" name="Nature">
        <title>Giant virus diversity and host interactions through global metagenomics.</title>
        <authorList>
            <person name="Schulz F."/>
            <person name="Roux S."/>
            <person name="Paez-Espino D."/>
            <person name="Jungbluth S."/>
            <person name="Walsh D.A."/>
            <person name="Denef V.J."/>
            <person name="McMahon K.D."/>
            <person name="Konstantinidis K.T."/>
            <person name="Eloe-Fadrosh E.A."/>
            <person name="Kyrpides N.C."/>
            <person name="Woyke T."/>
        </authorList>
    </citation>
    <scope>NUCLEOTIDE SEQUENCE</scope>
    <source>
        <strain evidence="2">GVMAG-M-3300023174-137</strain>
    </source>
</reference>
<evidence type="ECO:0000259" key="1">
    <source>
        <dbReference type="PROSITE" id="PS50164"/>
    </source>
</evidence>
<dbReference type="Gene3D" id="3.40.1440.10">
    <property type="entry name" value="GIY-YIG endonuclease"/>
    <property type="match status" value="1"/>
</dbReference>
<sequence>MWKCYLLITADGGSKKTYVGVTPDLDRRLEQHNGLRSGGAAATKGRRWERVCHVKGFPDHVAALQFEWRWKQISRKITGKPLERRFEALQQLLGLDRATTKAIEYEEWAEPPEVVMEMDVDINIY</sequence>
<dbReference type="InterPro" id="IPR050381">
    <property type="entry name" value="SLX1_endonuclease"/>
</dbReference>
<protein>
    <recommendedName>
        <fullName evidence="1">GIY-YIG domain-containing protein</fullName>
    </recommendedName>
</protein>
<dbReference type="SUPFAM" id="SSF82771">
    <property type="entry name" value="GIY-YIG endonuclease"/>
    <property type="match status" value="1"/>
</dbReference>
<evidence type="ECO:0000313" key="2">
    <source>
        <dbReference type="EMBL" id="QHT14272.1"/>
    </source>
</evidence>
<dbReference type="PANTHER" id="PTHR20208:SF13">
    <property type="entry name" value="STRUCTURE-SPECIFIC ENDONUCLEASE SUBUNIT SLX1"/>
    <property type="match status" value="1"/>
</dbReference>
<organism evidence="2">
    <name type="scientific">viral metagenome</name>
    <dbReference type="NCBI Taxonomy" id="1070528"/>
    <lineage>
        <taxon>unclassified sequences</taxon>
        <taxon>metagenomes</taxon>
        <taxon>organismal metagenomes</taxon>
    </lineage>
</organism>
<dbReference type="InterPro" id="IPR000305">
    <property type="entry name" value="GIY-YIG_endonuc"/>
</dbReference>
<feature type="domain" description="GIY-YIG" evidence="1">
    <location>
        <begin position="1"/>
        <end position="80"/>
    </location>
</feature>
<name>A0A6C0DCY7_9ZZZZ</name>
<dbReference type="InterPro" id="IPR035901">
    <property type="entry name" value="GIY-YIG_endonuc_sf"/>
</dbReference>
<dbReference type="PANTHER" id="PTHR20208">
    <property type="entry name" value="STRUCTURE-SPECIFIC ENDONUCLEASE SUBUNIT SLX1"/>
    <property type="match status" value="1"/>
</dbReference>
<proteinExistence type="predicted"/>
<dbReference type="Pfam" id="PF01541">
    <property type="entry name" value="GIY-YIG"/>
    <property type="match status" value="1"/>
</dbReference>
<dbReference type="EMBL" id="MN739581">
    <property type="protein sequence ID" value="QHT14272.1"/>
    <property type="molecule type" value="Genomic_DNA"/>
</dbReference>
<dbReference type="PROSITE" id="PS50164">
    <property type="entry name" value="GIY_YIG"/>
    <property type="match status" value="1"/>
</dbReference>
<dbReference type="AlphaFoldDB" id="A0A6C0DCY7"/>